<dbReference type="SUPFAM" id="SSF56672">
    <property type="entry name" value="DNA/RNA polymerases"/>
    <property type="match status" value="1"/>
</dbReference>
<organism evidence="2 3">
    <name type="scientific">Bacillus thuringiensis subsp. medellin</name>
    <dbReference type="NCBI Taxonomy" id="79672"/>
    <lineage>
        <taxon>Bacteria</taxon>
        <taxon>Bacillati</taxon>
        <taxon>Bacillota</taxon>
        <taxon>Bacilli</taxon>
        <taxon>Bacillales</taxon>
        <taxon>Bacillaceae</taxon>
        <taxon>Bacillus</taxon>
        <taxon>Bacillus cereus group</taxon>
    </lineage>
</organism>
<dbReference type="InterPro" id="IPR000477">
    <property type="entry name" value="RT_dom"/>
</dbReference>
<dbReference type="InterPro" id="IPR049030">
    <property type="entry name" value="AI2M-like_HNH"/>
</dbReference>
<comment type="caution">
    <text evidence="2">The sequence shown here is derived from an EMBL/GenBank/DDBJ whole genome shotgun (WGS) entry which is preliminary data.</text>
</comment>
<dbReference type="GO" id="GO:0006397">
    <property type="term" value="P:mRNA processing"/>
    <property type="evidence" value="ECO:0007669"/>
    <property type="project" value="InterPro"/>
</dbReference>
<dbReference type="CDD" id="cd00085">
    <property type="entry name" value="HNHc"/>
    <property type="match status" value="1"/>
</dbReference>
<name>A0A9X6RET3_BACTV</name>
<protein>
    <submittedName>
        <fullName evidence="2">Maturase</fullName>
    </submittedName>
</protein>
<dbReference type="InterPro" id="IPR024937">
    <property type="entry name" value="Domain_X"/>
</dbReference>
<dbReference type="Pfam" id="PF21368">
    <property type="entry name" value="AI2M-like_HNH"/>
    <property type="match status" value="1"/>
</dbReference>
<dbReference type="InterPro" id="IPR003615">
    <property type="entry name" value="HNH_nuc"/>
</dbReference>
<dbReference type="EMBL" id="MOOV01000145">
    <property type="protein sequence ID" value="OUB96101.1"/>
    <property type="molecule type" value="Genomic_DNA"/>
</dbReference>
<dbReference type="PANTHER" id="PTHR34047">
    <property type="entry name" value="NUCLEAR INTRON MATURASE 1, MITOCHONDRIAL-RELATED"/>
    <property type="match status" value="1"/>
</dbReference>
<dbReference type="CDD" id="cd01651">
    <property type="entry name" value="RT_G2_intron"/>
    <property type="match status" value="1"/>
</dbReference>
<accession>A0A9X6RET3</accession>
<proteinExistence type="predicted"/>
<dbReference type="PANTHER" id="PTHR34047:SF8">
    <property type="entry name" value="PROTEIN YKFC"/>
    <property type="match status" value="1"/>
</dbReference>
<evidence type="ECO:0000313" key="3">
    <source>
        <dbReference type="Proteomes" id="UP000195160"/>
    </source>
</evidence>
<dbReference type="Pfam" id="PF01348">
    <property type="entry name" value="Intron_maturas2"/>
    <property type="match status" value="1"/>
</dbReference>
<feature type="domain" description="Reverse transcriptase" evidence="1">
    <location>
        <begin position="68"/>
        <end position="354"/>
    </location>
</feature>
<gene>
    <name evidence="2" type="ORF">BK784_20135</name>
</gene>
<evidence type="ECO:0000313" key="2">
    <source>
        <dbReference type="EMBL" id="OUB96101.1"/>
    </source>
</evidence>
<dbReference type="SMART" id="SM00507">
    <property type="entry name" value="HNHc"/>
    <property type="match status" value="1"/>
</dbReference>
<dbReference type="RefSeq" id="WP_088067915.1">
    <property type="nucleotide sequence ID" value="NZ_MOOV01000145.1"/>
</dbReference>
<dbReference type="Pfam" id="PF00078">
    <property type="entry name" value="RVT_1"/>
    <property type="match status" value="1"/>
</dbReference>
<evidence type="ECO:0000259" key="1">
    <source>
        <dbReference type="PROSITE" id="PS50878"/>
    </source>
</evidence>
<dbReference type="PROSITE" id="PS50878">
    <property type="entry name" value="RT_POL"/>
    <property type="match status" value="1"/>
</dbReference>
<reference evidence="2 3" key="1">
    <citation type="submission" date="2016-10" db="EMBL/GenBank/DDBJ databases">
        <title>Comparative genomics of Bacillus thuringiensis reveals a path to pathogens against multiple invertebrate hosts.</title>
        <authorList>
            <person name="Zheng J."/>
            <person name="Gao Q."/>
            <person name="Liu H."/>
            <person name="Peng D."/>
            <person name="Ruan L."/>
            <person name="Sun M."/>
        </authorList>
    </citation>
    <scope>NUCLEOTIDE SEQUENCE [LARGE SCALE GENOMIC DNA]</scope>
    <source>
        <strain evidence="2">T30001</strain>
    </source>
</reference>
<dbReference type="Proteomes" id="UP000195160">
    <property type="component" value="Unassembled WGS sequence"/>
</dbReference>
<dbReference type="InterPro" id="IPR043502">
    <property type="entry name" value="DNA/RNA_pol_sf"/>
</dbReference>
<sequence>MRKAKTILDVISERGKRGLPLERVYRLLFNSDLYLLAYGRIYRNTGAMTSGVTMETADGMSMKKIESIIEKVRFERYRWTPVRRVYIEKKYSSQKRPLGIPSWSDKLLQEVIRLILEAYYEPQFSSHSHGFRPNLGCHTALTEISNNWTSTSWFIEGDISKCFDDINHDILLSILSENIHDNRFLRLISQLLTAGYLEDWKYNKTLSGSPQGAIVSPILANIYLNQLDNFVEKTLLPDYNRGKARNSNPEYERLRSLMRYRVSKGRKDEATLIRKQMRNIPSRDTNDPNYRRLRYVRYADDFLLGFCGPREEAEEIKIRLSEFLQQRLELQLSDTKTLITHARTQVAQFLGYEIVTQKSDHKRDENGRRTINGRIGLKVPIHVIRTKCQNYMRHGKAVHRTERIHHSAFSTISQYQQEYKGIVEYYRLAYNLHRFNRLKWIMEQSLTKTLAHKFRITVSKVYDRFGVTVRTPDGPRKILKVEVHREKGRHPLVARWGCISLKRQRNITLNDQPTAVWNFRTELLERLLADTCELCGSQEKIEVHHIRHLKDLRKRGQAERPEWIKTMAARNRKTLIVCQKCHNDIHAGRIRQKPRSEI</sequence>
<dbReference type="InterPro" id="IPR051083">
    <property type="entry name" value="GrpII_Intron_Splice-Mob/Def"/>
</dbReference>
<dbReference type="AlphaFoldDB" id="A0A9X6RET3"/>